<comment type="caution">
    <text evidence="4">The sequence shown here is derived from an EMBL/GenBank/DDBJ whole genome shotgun (WGS) entry which is preliminary data.</text>
</comment>
<dbReference type="AlphaFoldDB" id="A0A835AWH6"/>
<dbReference type="OrthoDB" id="692473at2759"/>
<dbReference type="Proteomes" id="UP000636709">
    <property type="component" value="Unassembled WGS sequence"/>
</dbReference>
<gene>
    <name evidence="4" type="ORF">HU200_049233</name>
</gene>
<feature type="signal peptide" evidence="2">
    <location>
        <begin position="1"/>
        <end position="24"/>
    </location>
</feature>
<proteinExistence type="predicted"/>
<dbReference type="EMBL" id="JACEFO010002218">
    <property type="protein sequence ID" value="KAF8672782.1"/>
    <property type="molecule type" value="Genomic_DNA"/>
</dbReference>
<feature type="chain" id="PRO_5032402595" description="EGF-like domain-containing protein" evidence="2">
    <location>
        <begin position="25"/>
        <end position="185"/>
    </location>
</feature>
<dbReference type="PANTHER" id="PTHR33881:SF14">
    <property type="entry name" value="EGF-LIKE DOMAIN-CONTAINING PROTEIN"/>
    <property type="match status" value="1"/>
</dbReference>
<keyword evidence="5" id="KW-1185">Reference proteome</keyword>
<dbReference type="SMART" id="SM00181">
    <property type="entry name" value="EGF"/>
    <property type="match status" value="2"/>
</dbReference>
<dbReference type="InterPro" id="IPR000742">
    <property type="entry name" value="EGF"/>
</dbReference>
<feature type="region of interest" description="Disordered" evidence="1">
    <location>
        <begin position="135"/>
        <end position="159"/>
    </location>
</feature>
<reference evidence="4" key="1">
    <citation type="submission" date="2020-07" db="EMBL/GenBank/DDBJ databases">
        <title>Genome sequence and genetic diversity analysis of an under-domesticated orphan crop, white fonio (Digitaria exilis).</title>
        <authorList>
            <person name="Bennetzen J.L."/>
            <person name="Chen S."/>
            <person name="Ma X."/>
            <person name="Wang X."/>
            <person name="Yssel A.E.J."/>
            <person name="Chaluvadi S.R."/>
            <person name="Johnson M."/>
            <person name="Gangashetty P."/>
            <person name="Hamidou F."/>
            <person name="Sanogo M.D."/>
            <person name="Zwaenepoel A."/>
            <person name="Wallace J."/>
            <person name="Van De Peer Y."/>
            <person name="Van Deynze A."/>
        </authorList>
    </citation>
    <scope>NUCLEOTIDE SEQUENCE</scope>
    <source>
        <tissue evidence="4">Leaves</tissue>
    </source>
</reference>
<dbReference type="PROSITE" id="PS51257">
    <property type="entry name" value="PROKAR_LIPOPROTEIN"/>
    <property type="match status" value="1"/>
</dbReference>
<evidence type="ECO:0000313" key="4">
    <source>
        <dbReference type="EMBL" id="KAF8672782.1"/>
    </source>
</evidence>
<protein>
    <recommendedName>
        <fullName evidence="3">EGF-like domain-containing protein</fullName>
    </recommendedName>
</protein>
<feature type="domain" description="EGF-like" evidence="3">
    <location>
        <begin position="26"/>
        <end position="68"/>
    </location>
</feature>
<dbReference type="PANTHER" id="PTHR33881">
    <property type="entry name" value="NEUROGENIC LOCUS NOTCH-LIKE PROTEIN"/>
    <property type="match status" value="1"/>
</dbReference>
<evidence type="ECO:0000259" key="3">
    <source>
        <dbReference type="SMART" id="SM00181"/>
    </source>
</evidence>
<dbReference type="Gene3D" id="2.10.25.10">
    <property type="entry name" value="Laminin"/>
    <property type="match status" value="1"/>
</dbReference>
<sequence length="185" mass="18790">MVRRSAVLPLVLALIACAAGGGGASVCDTANCGKGSCTEVPLLPPNFECHCDPGWSHALNLFAFSPCIIPNSVCAVVSCGEGGSCRAGIGANLFSYTCECRPGYANMLNLTALPCVKGFFGSDCYALGLGTAPPSPAPSGDHGSQEPTTPPSATNGNGTTTNSLGSALNYFLVFRLLVGSQRTSH</sequence>
<organism evidence="4 5">
    <name type="scientific">Digitaria exilis</name>
    <dbReference type="NCBI Taxonomy" id="1010633"/>
    <lineage>
        <taxon>Eukaryota</taxon>
        <taxon>Viridiplantae</taxon>
        <taxon>Streptophyta</taxon>
        <taxon>Embryophyta</taxon>
        <taxon>Tracheophyta</taxon>
        <taxon>Spermatophyta</taxon>
        <taxon>Magnoliopsida</taxon>
        <taxon>Liliopsida</taxon>
        <taxon>Poales</taxon>
        <taxon>Poaceae</taxon>
        <taxon>PACMAD clade</taxon>
        <taxon>Panicoideae</taxon>
        <taxon>Panicodae</taxon>
        <taxon>Paniceae</taxon>
        <taxon>Anthephorinae</taxon>
        <taxon>Digitaria</taxon>
    </lineage>
</organism>
<evidence type="ECO:0000256" key="2">
    <source>
        <dbReference type="SAM" id="SignalP"/>
    </source>
</evidence>
<name>A0A835AWH6_9POAL</name>
<evidence type="ECO:0000256" key="1">
    <source>
        <dbReference type="SAM" id="MobiDB-lite"/>
    </source>
</evidence>
<evidence type="ECO:0000313" key="5">
    <source>
        <dbReference type="Proteomes" id="UP000636709"/>
    </source>
</evidence>
<keyword evidence="2" id="KW-0732">Signal</keyword>
<accession>A0A835AWH6</accession>
<feature type="domain" description="EGF-like" evidence="3">
    <location>
        <begin position="73"/>
        <end position="116"/>
    </location>
</feature>